<evidence type="ECO:0000256" key="6">
    <source>
        <dbReference type="ARBA" id="ARBA00034303"/>
    </source>
</evidence>
<dbReference type="Proteomes" id="UP001219525">
    <property type="component" value="Unassembled WGS sequence"/>
</dbReference>
<dbReference type="SUPFAM" id="SSF53474">
    <property type="entry name" value="alpha/beta-Hydrolases"/>
    <property type="match status" value="1"/>
</dbReference>
<dbReference type="AlphaFoldDB" id="A0AAD6YM74"/>
<dbReference type="PANTHER" id="PTHR12265">
    <property type="entry name" value="TRANSMEMBRANE PROTEIN 53"/>
    <property type="match status" value="1"/>
</dbReference>
<keyword evidence="2" id="KW-0812">Transmembrane</keyword>
<accession>A0AAD6YM74</accession>
<proteinExistence type="inferred from homology"/>
<gene>
    <name evidence="7" type="ORF">GGX14DRAFT_323855</name>
</gene>
<evidence type="ECO:0000256" key="2">
    <source>
        <dbReference type="ARBA" id="ARBA00022692"/>
    </source>
</evidence>
<evidence type="ECO:0000256" key="4">
    <source>
        <dbReference type="ARBA" id="ARBA00023136"/>
    </source>
</evidence>
<dbReference type="PANTHER" id="PTHR12265:SF30">
    <property type="entry name" value="TRANSMEMBRANE PROTEIN 53"/>
    <property type="match status" value="1"/>
</dbReference>
<comment type="subcellular location">
    <subcellularLocation>
        <location evidence="6">Nucleus outer membrane</location>
        <topology evidence="6">Single-pass membrane protein</topology>
    </subcellularLocation>
</comment>
<name>A0AAD6YM74_9AGAR</name>
<comment type="caution">
    <text evidence="7">The sequence shown here is derived from an EMBL/GenBank/DDBJ whole genome shotgun (WGS) entry which is preliminary data.</text>
</comment>
<evidence type="ECO:0000313" key="7">
    <source>
        <dbReference type="EMBL" id="KAJ7223481.1"/>
    </source>
</evidence>
<keyword evidence="8" id="KW-1185">Reference proteome</keyword>
<keyword evidence="3" id="KW-1133">Transmembrane helix</keyword>
<reference evidence="7" key="1">
    <citation type="submission" date="2023-03" db="EMBL/GenBank/DDBJ databases">
        <title>Massive genome expansion in bonnet fungi (Mycena s.s.) driven by repeated elements and novel gene families across ecological guilds.</title>
        <authorList>
            <consortium name="Lawrence Berkeley National Laboratory"/>
            <person name="Harder C.B."/>
            <person name="Miyauchi S."/>
            <person name="Viragh M."/>
            <person name="Kuo A."/>
            <person name="Thoen E."/>
            <person name="Andreopoulos B."/>
            <person name="Lu D."/>
            <person name="Skrede I."/>
            <person name="Drula E."/>
            <person name="Henrissat B."/>
            <person name="Morin E."/>
            <person name="Kohler A."/>
            <person name="Barry K."/>
            <person name="LaButti K."/>
            <person name="Morin E."/>
            <person name="Salamov A."/>
            <person name="Lipzen A."/>
            <person name="Mereny Z."/>
            <person name="Hegedus B."/>
            <person name="Baldrian P."/>
            <person name="Stursova M."/>
            <person name="Weitz H."/>
            <person name="Taylor A."/>
            <person name="Grigoriev I.V."/>
            <person name="Nagy L.G."/>
            <person name="Martin F."/>
            <person name="Kauserud H."/>
        </authorList>
    </citation>
    <scope>NUCLEOTIDE SEQUENCE</scope>
    <source>
        <strain evidence="7">9144</strain>
    </source>
</reference>
<evidence type="ECO:0000313" key="8">
    <source>
        <dbReference type="Proteomes" id="UP001219525"/>
    </source>
</evidence>
<dbReference type="EMBL" id="JARJCW010000006">
    <property type="protein sequence ID" value="KAJ7223481.1"/>
    <property type="molecule type" value="Genomic_DNA"/>
</dbReference>
<sequence length="82" mass="9525">IRNGLQQPELVPFAHKHTPRLYIYSREDQMVEATSVEKHVAEAREQGLSVEVEVFQGSTHVAHSRKDPVRYWSVISRHWSDS</sequence>
<feature type="non-terminal residue" evidence="7">
    <location>
        <position position="82"/>
    </location>
</feature>
<dbReference type="InterPro" id="IPR008547">
    <property type="entry name" value="DUF829_TMEM53"/>
</dbReference>
<dbReference type="Pfam" id="PF05705">
    <property type="entry name" value="DUF829"/>
    <property type="match status" value="1"/>
</dbReference>
<organism evidence="7 8">
    <name type="scientific">Mycena pura</name>
    <dbReference type="NCBI Taxonomy" id="153505"/>
    <lineage>
        <taxon>Eukaryota</taxon>
        <taxon>Fungi</taxon>
        <taxon>Dikarya</taxon>
        <taxon>Basidiomycota</taxon>
        <taxon>Agaricomycotina</taxon>
        <taxon>Agaricomycetes</taxon>
        <taxon>Agaricomycetidae</taxon>
        <taxon>Agaricales</taxon>
        <taxon>Marasmiineae</taxon>
        <taxon>Mycenaceae</taxon>
        <taxon>Mycena</taxon>
    </lineage>
</organism>
<comment type="similarity">
    <text evidence="1">Belongs to the TMEM53 family.</text>
</comment>
<dbReference type="InterPro" id="IPR029058">
    <property type="entry name" value="AB_hydrolase_fold"/>
</dbReference>
<evidence type="ECO:0000256" key="3">
    <source>
        <dbReference type="ARBA" id="ARBA00022989"/>
    </source>
</evidence>
<feature type="non-terminal residue" evidence="7">
    <location>
        <position position="1"/>
    </location>
</feature>
<evidence type="ECO:0000256" key="1">
    <source>
        <dbReference type="ARBA" id="ARBA00007387"/>
    </source>
</evidence>
<evidence type="ECO:0000256" key="5">
    <source>
        <dbReference type="ARBA" id="ARBA00023242"/>
    </source>
</evidence>
<keyword evidence="5" id="KW-0539">Nucleus</keyword>
<dbReference type="GO" id="GO:0005640">
    <property type="term" value="C:nuclear outer membrane"/>
    <property type="evidence" value="ECO:0007669"/>
    <property type="project" value="UniProtKB-SubCell"/>
</dbReference>
<protein>
    <submittedName>
        <fullName evidence="7">Uncharacterized protein</fullName>
    </submittedName>
</protein>
<keyword evidence="4" id="KW-0472">Membrane</keyword>